<dbReference type="Proteomes" id="UP000005439">
    <property type="component" value="Chromosome"/>
</dbReference>
<dbReference type="InterPro" id="IPR012348">
    <property type="entry name" value="RNR-like"/>
</dbReference>
<dbReference type="InterPro" id="IPR007029">
    <property type="entry name" value="YHS_dom"/>
</dbReference>
<evidence type="ECO:0000256" key="4">
    <source>
        <dbReference type="ARBA" id="ARBA00048941"/>
    </source>
</evidence>
<dbReference type="STRING" id="679936.Sulac_3004"/>
<reference evidence="6 7" key="2">
    <citation type="journal article" date="2012" name="Stand. Genomic Sci.">
        <title>Complete genome sequence of the moderately thermophilic mineral-sulfide-oxidizing firmicute Sulfobacillus acidophilus type strain (NAL(T)).</title>
        <authorList>
            <person name="Anderson I."/>
            <person name="Chertkov O."/>
            <person name="Chen A."/>
            <person name="Saunders E."/>
            <person name="Lapidus A."/>
            <person name="Nolan M."/>
            <person name="Lucas S."/>
            <person name="Hammon N."/>
            <person name="Deshpande S."/>
            <person name="Cheng J.F."/>
            <person name="Han C."/>
            <person name="Tapia R."/>
            <person name="Goodwin L.A."/>
            <person name="Pitluck S."/>
            <person name="Liolios K."/>
            <person name="Pagani I."/>
            <person name="Ivanova N."/>
            <person name="Mikhailova N."/>
            <person name="Pati A."/>
            <person name="Palaniappan K."/>
            <person name="Land M."/>
            <person name="Pan C."/>
            <person name="Rohde M."/>
            <person name="Pukall R."/>
            <person name="Goker M."/>
            <person name="Detter J.C."/>
            <person name="Woyke T."/>
            <person name="Bristow J."/>
            <person name="Eisen J.A."/>
            <person name="Markowitz V."/>
            <person name="Hugenholtz P."/>
            <person name="Kyrpides N.C."/>
            <person name="Klenk H.P."/>
            <person name="Mavromatis K."/>
        </authorList>
    </citation>
    <scope>NUCLEOTIDE SEQUENCE [LARGE SCALE GENOMIC DNA]</scope>
    <source>
        <strain evidence="7">ATCC 700253 / DSM 10332 / NAL</strain>
    </source>
</reference>
<evidence type="ECO:0000313" key="6">
    <source>
        <dbReference type="EMBL" id="AEW06464.1"/>
    </source>
</evidence>
<sequence length="497" mass="58133">MQPLAREEWYELAQKVNWTFGSVRPEEVFPEAMTGSSSVPWSEWQSWQESFRVTYREYVENQREKDTGVYAVKSALAKANLIDKLSDGWRSILKAHYGAIALGEYAAAIGEARMARFGSDSAWRNMATFGMLDEMRHGQIQLYFPHEFVVKDRQFDWAHKAFLTQEWGSIAARALFDDMFTAASAIDTAIQLTFTFETGFTNLQFLGMAADAMDVGDYTFSNLLSSIQTDEARHSQIGAPTLDILQQYDPGRAQYLIDKMFWRSWRIFALLTGISMDYYTPLEHRRMSFKEFMQEWISTQFLQNIEDHGLKKPWYWDQFEYELDHAHHALHLGVYFWRPTVWWPTASGMTPEEREWLGQKYPDWESTWGRHWDVIIRNYQSGQTERVLPQTLPVVCAIDQLPICEPDRRTGRVEPRYLTYRGKTYHFCSEVCQWIFEHEPDRYAGQKTIVDRFIQGMIQPPTLEGALRYMGFEQPEEMGTDPDNGAWALRYPLLSHS</sequence>
<dbReference type="HOGENOM" id="CLU_040795_0_0_9"/>
<dbReference type="SUPFAM" id="SSF47240">
    <property type="entry name" value="Ferritin-like"/>
    <property type="match status" value="1"/>
</dbReference>
<evidence type="ECO:0000259" key="5">
    <source>
        <dbReference type="Pfam" id="PF04945"/>
    </source>
</evidence>
<dbReference type="AlphaFoldDB" id="G8U0C2"/>
<keyword evidence="3" id="KW-0503">Monooxygenase</keyword>
<keyword evidence="2 6" id="KW-0560">Oxidoreductase</keyword>
<dbReference type="InterPro" id="IPR003430">
    <property type="entry name" value="Phenol_Hydrox"/>
</dbReference>
<dbReference type="PATRIC" id="fig|679936.5.peg.3101"/>
<dbReference type="GO" id="GO:0004497">
    <property type="term" value="F:monooxygenase activity"/>
    <property type="evidence" value="ECO:0007669"/>
    <property type="project" value="UniProtKB-KW"/>
</dbReference>
<keyword evidence="7" id="KW-1185">Reference proteome</keyword>
<feature type="domain" description="YHS" evidence="5">
    <location>
        <begin position="415"/>
        <end position="446"/>
    </location>
</feature>
<dbReference type="InterPro" id="IPR009078">
    <property type="entry name" value="Ferritin-like_SF"/>
</dbReference>
<proteinExistence type="predicted"/>
<evidence type="ECO:0000313" key="7">
    <source>
        <dbReference type="Proteomes" id="UP000005439"/>
    </source>
</evidence>
<dbReference type="EC" id="1.14.13.227" evidence="1"/>
<dbReference type="Pfam" id="PF02332">
    <property type="entry name" value="Phenol_Hydrox"/>
    <property type="match status" value="1"/>
</dbReference>
<comment type="catalytic activity">
    <reaction evidence="4">
        <text>propane + NADH + O2 + H(+) = propan-2-ol + NAD(+) + H2O</text>
        <dbReference type="Rhea" id="RHEA:49992"/>
        <dbReference type="ChEBI" id="CHEBI:15377"/>
        <dbReference type="ChEBI" id="CHEBI:15378"/>
        <dbReference type="ChEBI" id="CHEBI:15379"/>
        <dbReference type="ChEBI" id="CHEBI:17824"/>
        <dbReference type="ChEBI" id="CHEBI:32879"/>
        <dbReference type="ChEBI" id="CHEBI:57540"/>
        <dbReference type="ChEBI" id="CHEBI:57945"/>
        <dbReference type="EC" id="1.14.13.227"/>
    </reaction>
</comment>
<name>G8U0C2_SULAD</name>
<gene>
    <name evidence="6" type="ordered locus">Sulac_3004</name>
</gene>
<protein>
    <recommendedName>
        <fullName evidence="1">propane 2-monooxygenase</fullName>
        <ecNumber evidence="1">1.14.13.227</ecNumber>
    </recommendedName>
</protein>
<evidence type="ECO:0000256" key="1">
    <source>
        <dbReference type="ARBA" id="ARBA00012710"/>
    </source>
</evidence>
<accession>G8U0C2</accession>
<dbReference type="KEGG" id="sap:Sulac_3004"/>
<reference evidence="7" key="1">
    <citation type="submission" date="2011-12" db="EMBL/GenBank/DDBJ databases">
        <title>The complete genome of chromosome of Sulfobacillus acidophilus DSM 10332.</title>
        <authorList>
            <person name="Lucas S."/>
            <person name="Han J."/>
            <person name="Lapidus A."/>
            <person name="Bruce D."/>
            <person name="Goodwin L."/>
            <person name="Pitluck S."/>
            <person name="Peters L."/>
            <person name="Kyrpides N."/>
            <person name="Mavromatis K."/>
            <person name="Ivanova N."/>
            <person name="Mikhailova N."/>
            <person name="Chertkov O."/>
            <person name="Saunders E."/>
            <person name="Detter J.C."/>
            <person name="Tapia R."/>
            <person name="Han C."/>
            <person name="Land M."/>
            <person name="Hauser L."/>
            <person name="Markowitz V."/>
            <person name="Cheng J.-F."/>
            <person name="Hugenholtz P."/>
            <person name="Woyke T."/>
            <person name="Wu D."/>
            <person name="Pukall R."/>
            <person name="Gehrich-Schroeter G."/>
            <person name="Schneider S."/>
            <person name="Klenk H.-P."/>
            <person name="Eisen J.A."/>
        </authorList>
    </citation>
    <scope>NUCLEOTIDE SEQUENCE [LARGE SCALE GENOMIC DNA]</scope>
    <source>
        <strain evidence="7">ATCC 700253 / DSM 10332 / NAL</strain>
    </source>
</reference>
<dbReference type="EMBL" id="CP003179">
    <property type="protein sequence ID" value="AEW06464.1"/>
    <property type="molecule type" value="Genomic_DNA"/>
</dbReference>
<organism evidence="6 7">
    <name type="scientific">Sulfobacillus acidophilus (strain ATCC 700253 / DSM 10332 / NAL)</name>
    <dbReference type="NCBI Taxonomy" id="679936"/>
    <lineage>
        <taxon>Bacteria</taxon>
        <taxon>Bacillati</taxon>
        <taxon>Bacillota</taxon>
        <taxon>Clostridia</taxon>
        <taxon>Eubacteriales</taxon>
        <taxon>Clostridiales Family XVII. Incertae Sedis</taxon>
        <taxon>Sulfobacillus</taxon>
    </lineage>
</organism>
<evidence type="ECO:0000256" key="3">
    <source>
        <dbReference type="ARBA" id="ARBA00023033"/>
    </source>
</evidence>
<dbReference type="Gene3D" id="1.10.620.20">
    <property type="entry name" value="Ribonucleotide Reductase, subunit A"/>
    <property type="match status" value="1"/>
</dbReference>
<evidence type="ECO:0000256" key="2">
    <source>
        <dbReference type="ARBA" id="ARBA00023002"/>
    </source>
</evidence>
<dbReference type="Pfam" id="PF04945">
    <property type="entry name" value="YHS"/>
    <property type="match status" value="1"/>
</dbReference>